<evidence type="ECO:0000256" key="3">
    <source>
        <dbReference type="ARBA" id="ARBA00022475"/>
    </source>
</evidence>
<keyword evidence="6 7" id="KW-0472">Membrane</keyword>
<feature type="transmembrane region" description="Helical" evidence="7">
    <location>
        <begin position="100"/>
        <end position="120"/>
    </location>
</feature>
<dbReference type="Proteomes" id="UP001601992">
    <property type="component" value="Unassembled WGS sequence"/>
</dbReference>
<evidence type="ECO:0000256" key="4">
    <source>
        <dbReference type="ARBA" id="ARBA00022692"/>
    </source>
</evidence>
<dbReference type="InterPro" id="IPR050901">
    <property type="entry name" value="BP-dep_ABC_trans_perm"/>
</dbReference>
<proteinExistence type="inferred from homology"/>
<keyword evidence="5 7" id="KW-1133">Transmembrane helix</keyword>
<comment type="similarity">
    <text evidence="7">Belongs to the binding-protein-dependent transport system permease family.</text>
</comment>
<dbReference type="PANTHER" id="PTHR32243:SF18">
    <property type="entry name" value="INNER MEMBRANE ABC TRANSPORTER PERMEASE PROTEIN YCJP"/>
    <property type="match status" value="1"/>
</dbReference>
<feature type="domain" description="ABC transmembrane type-1" evidence="8">
    <location>
        <begin position="94"/>
        <end position="281"/>
    </location>
</feature>
<dbReference type="SUPFAM" id="SSF161098">
    <property type="entry name" value="MetI-like"/>
    <property type="match status" value="1"/>
</dbReference>
<comment type="caution">
    <text evidence="9">The sequence shown here is derived from an EMBL/GenBank/DDBJ whole genome shotgun (WGS) entry which is preliminary data.</text>
</comment>
<feature type="transmembrane region" description="Helical" evidence="7">
    <location>
        <begin position="264"/>
        <end position="285"/>
    </location>
</feature>
<keyword evidence="2 7" id="KW-0813">Transport</keyword>
<protein>
    <submittedName>
        <fullName evidence="9">Carbohydrate ABC transporter permease</fullName>
    </submittedName>
</protein>
<evidence type="ECO:0000259" key="8">
    <source>
        <dbReference type="PROSITE" id="PS50928"/>
    </source>
</evidence>
<evidence type="ECO:0000256" key="7">
    <source>
        <dbReference type="RuleBase" id="RU363032"/>
    </source>
</evidence>
<dbReference type="PROSITE" id="PS50928">
    <property type="entry name" value="ABC_TM1"/>
    <property type="match status" value="1"/>
</dbReference>
<comment type="subcellular location">
    <subcellularLocation>
        <location evidence="1 7">Cell membrane</location>
        <topology evidence="1 7">Multi-pass membrane protein</topology>
    </subcellularLocation>
</comment>
<dbReference type="RefSeq" id="WP_051194585.1">
    <property type="nucleotide sequence ID" value="NZ_JBIAQY010000043.1"/>
</dbReference>
<evidence type="ECO:0000256" key="2">
    <source>
        <dbReference type="ARBA" id="ARBA00022448"/>
    </source>
</evidence>
<evidence type="ECO:0000313" key="10">
    <source>
        <dbReference type="Proteomes" id="UP001601992"/>
    </source>
</evidence>
<feature type="transmembrane region" description="Helical" evidence="7">
    <location>
        <begin position="32"/>
        <end position="58"/>
    </location>
</feature>
<dbReference type="Gene3D" id="1.10.3720.10">
    <property type="entry name" value="MetI-like"/>
    <property type="match status" value="1"/>
</dbReference>
<dbReference type="InterPro" id="IPR000515">
    <property type="entry name" value="MetI-like"/>
</dbReference>
<dbReference type="EMBL" id="JBIAQY010000043">
    <property type="protein sequence ID" value="MFF3575228.1"/>
    <property type="molecule type" value="Genomic_DNA"/>
</dbReference>
<evidence type="ECO:0000256" key="6">
    <source>
        <dbReference type="ARBA" id="ARBA00023136"/>
    </source>
</evidence>
<dbReference type="CDD" id="cd06261">
    <property type="entry name" value="TM_PBP2"/>
    <property type="match status" value="1"/>
</dbReference>
<evidence type="ECO:0000256" key="5">
    <source>
        <dbReference type="ARBA" id="ARBA00022989"/>
    </source>
</evidence>
<evidence type="ECO:0000313" key="9">
    <source>
        <dbReference type="EMBL" id="MFF3575228.1"/>
    </source>
</evidence>
<keyword evidence="10" id="KW-1185">Reference proteome</keyword>
<organism evidence="9 10">
    <name type="scientific">Nocardia jiangxiensis</name>
    <dbReference type="NCBI Taxonomy" id="282685"/>
    <lineage>
        <taxon>Bacteria</taxon>
        <taxon>Bacillati</taxon>
        <taxon>Actinomycetota</taxon>
        <taxon>Actinomycetes</taxon>
        <taxon>Mycobacteriales</taxon>
        <taxon>Nocardiaceae</taxon>
        <taxon>Nocardia</taxon>
    </lineage>
</organism>
<feature type="transmembrane region" description="Helical" evidence="7">
    <location>
        <begin position="210"/>
        <end position="231"/>
    </location>
</feature>
<reference evidence="9 10" key="1">
    <citation type="submission" date="2024-10" db="EMBL/GenBank/DDBJ databases">
        <title>The Natural Products Discovery Center: Release of the First 8490 Sequenced Strains for Exploring Actinobacteria Biosynthetic Diversity.</title>
        <authorList>
            <person name="Kalkreuter E."/>
            <person name="Kautsar S.A."/>
            <person name="Yang D."/>
            <person name="Bader C.D."/>
            <person name="Teijaro C.N."/>
            <person name="Fluegel L."/>
            <person name="Davis C.M."/>
            <person name="Simpson J.R."/>
            <person name="Lauterbach L."/>
            <person name="Steele A.D."/>
            <person name="Gui C."/>
            <person name="Meng S."/>
            <person name="Li G."/>
            <person name="Viehrig K."/>
            <person name="Ye F."/>
            <person name="Su P."/>
            <person name="Kiefer A.F."/>
            <person name="Nichols A."/>
            <person name="Cepeda A.J."/>
            <person name="Yan W."/>
            <person name="Fan B."/>
            <person name="Jiang Y."/>
            <person name="Adhikari A."/>
            <person name="Zheng C.-J."/>
            <person name="Schuster L."/>
            <person name="Cowan T.M."/>
            <person name="Smanski M.J."/>
            <person name="Chevrette M.G."/>
            <person name="De Carvalho L.P.S."/>
            <person name="Shen B."/>
        </authorList>
    </citation>
    <scope>NUCLEOTIDE SEQUENCE [LARGE SCALE GENOMIC DNA]</scope>
    <source>
        <strain evidence="9 10">NPDC002593</strain>
    </source>
</reference>
<dbReference type="PANTHER" id="PTHR32243">
    <property type="entry name" value="MALTOSE TRANSPORT SYSTEM PERMEASE-RELATED"/>
    <property type="match status" value="1"/>
</dbReference>
<gene>
    <name evidence="9" type="ORF">ACFYXQ_46610</name>
</gene>
<feature type="transmembrane region" description="Helical" evidence="7">
    <location>
        <begin position="162"/>
        <end position="189"/>
    </location>
</feature>
<dbReference type="Pfam" id="PF00528">
    <property type="entry name" value="BPD_transp_1"/>
    <property type="match status" value="1"/>
</dbReference>
<accession>A0ABW6SI66</accession>
<keyword evidence="3" id="KW-1003">Cell membrane</keyword>
<dbReference type="InterPro" id="IPR035906">
    <property type="entry name" value="MetI-like_sf"/>
</dbReference>
<sequence length="294" mass="31741">MSEVIPNAVAAESQTVLPPVDRAPLRRRRWRAVGVQLGCIAVTVFMALPIVLIGLSAVSSRETLDKFPKPLIPDHFSGETLSSFFRATGTVPAFGNSVLVGLYTVFWSLVIGAPAGYALARYAFRGKDTYQVFILLVRALPIVVLSVPLATIFLHAHVYDTVLAVTLVHTTLALPTTVLITASIFVAVPADLEEAAQVFGCTRWQAARKVVVPLALPGLAASSIFTFVLSWNEILGATIVTLGHRTLPAQVLTSLSEASAPYRFAGGFALIIPALLFILVMRRYLVNMWGTTLR</sequence>
<evidence type="ECO:0000256" key="1">
    <source>
        <dbReference type="ARBA" id="ARBA00004651"/>
    </source>
</evidence>
<feature type="transmembrane region" description="Helical" evidence="7">
    <location>
        <begin position="132"/>
        <end position="156"/>
    </location>
</feature>
<keyword evidence="4 7" id="KW-0812">Transmembrane</keyword>
<name>A0ABW6SI66_9NOCA</name>